<dbReference type="OrthoDB" id="1357022at2759"/>
<organism evidence="1 2">
    <name type="scientific">Mytilus galloprovincialis</name>
    <name type="common">Mediterranean mussel</name>
    <dbReference type="NCBI Taxonomy" id="29158"/>
    <lineage>
        <taxon>Eukaryota</taxon>
        <taxon>Metazoa</taxon>
        <taxon>Spiralia</taxon>
        <taxon>Lophotrochozoa</taxon>
        <taxon>Mollusca</taxon>
        <taxon>Bivalvia</taxon>
        <taxon>Autobranchia</taxon>
        <taxon>Pteriomorphia</taxon>
        <taxon>Mytilida</taxon>
        <taxon>Mytiloidea</taxon>
        <taxon>Mytilidae</taxon>
        <taxon>Mytilinae</taxon>
        <taxon>Mytilus</taxon>
    </lineage>
</organism>
<keyword evidence="2" id="KW-1185">Reference proteome</keyword>
<protein>
    <submittedName>
        <fullName evidence="1">Uncharacterized protein</fullName>
    </submittedName>
</protein>
<dbReference type="AlphaFoldDB" id="A0A8B6GBN2"/>
<dbReference type="EMBL" id="UYJE01008192">
    <property type="protein sequence ID" value="VDI61843.1"/>
    <property type="molecule type" value="Genomic_DNA"/>
</dbReference>
<dbReference type="Gene3D" id="1.10.533.10">
    <property type="entry name" value="Death Domain, Fas"/>
    <property type="match status" value="1"/>
</dbReference>
<evidence type="ECO:0000313" key="1">
    <source>
        <dbReference type="EMBL" id="VDI61843.1"/>
    </source>
</evidence>
<dbReference type="Proteomes" id="UP000596742">
    <property type="component" value="Unassembled WGS sequence"/>
</dbReference>
<name>A0A8B6GBN2_MYTGA</name>
<proteinExistence type="predicted"/>
<accession>A0A8B6GBN2</accession>
<dbReference type="InterPro" id="IPR011029">
    <property type="entry name" value="DEATH-like_dom_sf"/>
</dbReference>
<reference evidence="1" key="1">
    <citation type="submission" date="2018-11" db="EMBL/GenBank/DDBJ databases">
        <authorList>
            <person name="Alioto T."/>
            <person name="Alioto T."/>
        </authorList>
    </citation>
    <scope>NUCLEOTIDE SEQUENCE</scope>
</reference>
<sequence>MKEVVPHKLDFSDILDQMMTELVISVEDRRSIELNDDQENTMLAIVIKRGEPNKSVCIDVLERNRGYEDLAGKFPDSSSSVSSPTTGLEDVPEYKIRLQKNYSKIINTLKHNNQ</sequence>
<evidence type="ECO:0000313" key="2">
    <source>
        <dbReference type="Proteomes" id="UP000596742"/>
    </source>
</evidence>
<gene>
    <name evidence="1" type="ORF">MGAL_10B086206</name>
</gene>
<comment type="caution">
    <text evidence="1">The sequence shown here is derived from an EMBL/GenBank/DDBJ whole genome shotgun (WGS) entry which is preliminary data.</text>
</comment>